<dbReference type="Proteomes" id="UP000184395">
    <property type="component" value="Unassembled WGS sequence"/>
</dbReference>
<sequence length="70" mass="8131">MNLNCELRETRIGPTRHYSPRSFQLVTETESSRRGSNRIAIFTAVVAFGWTFDVGFHIDIRFRLSNLLQT</sequence>
<dbReference type="EMBL" id="FRAB01000002">
    <property type="protein sequence ID" value="SHJ48940.1"/>
    <property type="molecule type" value="Genomic_DNA"/>
</dbReference>
<protein>
    <submittedName>
        <fullName evidence="2">Uncharacterized protein</fullName>
    </submittedName>
</protein>
<keyword evidence="1" id="KW-0472">Membrane</keyword>
<keyword evidence="1" id="KW-0812">Transmembrane</keyword>
<dbReference type="AlphaFoldDB" id="A0A1M6JQI2"/>
<organism evidence="2 3">
    <name type="scientific">Paraburkholderia terricola</name>
    <dbReference type="NCBI Taxonomy" id="169427"/>
    <lineage>
        <taxon>Bacteria</taxon>
        <taxon>Pseudomonadati</taxon>
        <taxon>Pseudomonadota</taxon>
        <taxon>Betaproteobacteria</taxon>
        <taxon>Burkholderiales</taxon>
        <taxon>Burkholderiaceae</taxon>
        <taxon>Paraburkholderia</taxon>
    </lineage>
</organism>
<evidence type="ECO:0000313" key="2">
    <source>
        <dbReference type="EMBL" id="SHJ48940.1"/>
    </source>
</evidence>
<keyword evidence="1" id="KW-1133">Transmembrane helix</keyword>
<accession>A0A1M6JQI2</accession>
<reference evidence="2 3" key="1">
    <citation type="submission" date="2016-11" db="EMBL/GenBank/DDBJ databases">
        <authorList>
            <person name="Jaros S."/>
            <person name="Januszkiewicz K."/>
            <person name="Wedrychowicz H."/>
        </authorList>
    </citation>
    <scope>NUCLEOTIDE SEQUENCE [LARGE SCALE GENOMIC DNA]</scope>
    <source>
        <strain evidence="2 3">LMG 20594</strain>
    </source>
</reference>
<name>A0A1M6JQI2_9BURK</name>
<gene>
    <name evidence="2" type="ORF">SAMN05192548_1002250</name>
</gene>
<evidence type="ECO:0000313" key="3">
    <source>
        <dbReference type="Proteomes" id="UP000184395"/>
    </source>
</evidence>
<evidence type="ECO:0000256" key="1">
    <source>
        <dbReference type="SAM" id="Phobius"/>
    </source>
</evidence>
<feature type="transmembrane region" description="Helical" evidence="1">
    <location>
        <begin position="39"/>
        <end position="58"/>
    </location>
</feature>
<proteinExistence type="predicted"/>